<dbReference type="EMBL" id="BPLQ01007580">
    <property type="protein sequence ID" value="GIY30959.1"/>
    <property type="molecule type" value="Genomic_DNA"/>
</dbReference>
<evidence type="ECO:0000313" key="1">
    <source>
        <dbReference type="EMBL" id="GIY30959.1"/>
    </source>
</evidence>
<organism evidence="1 2">
    <name type="scientific">Caerostris darwini</name>
    <dbReference type="NCBI Taxonomy" id="1538125"/>
    <lineage>
        <taxon>Eukaryota</taxon>
        <taxon>Metazoa</taxon>
        <taxon>Ecdysozoa</taxon>
        <taxon>Arthropoda</taxon>
        <taxon>Chelicerata</taxon>
        <taxon>Arachnida</taxon>
        <taxon>Araneae</taxon>
        <taxon>Araneomorphae</taxon>
        <taxon>Entelegynae</taxon>
        <taxon>Araneoidea</taxon>
        <taxon>Araneidae</taxon>
        <taxon>Caerostris</taxon>
    </lineage>
</organism>
<protein>
    <submittedName>
        <fullName evidence="1">Uncharacterized protein</fullName>
    </submittedName>
</protein>
<comment type="caution">
    <text evidence="1">The sequence shown here is derived from an EMBL/GenBank/DDBJ whole genome shotgun (WGS) entry which is preliminary data.</text>
</comment>
<reference evidence="1 2" key="1">
    <citation type="submission" date="2021-06" db="EMBL/GenBank/DDBJ databases">
        <title>Caerostris darwini draft genome.</title>
        <authorList>
            <person name="Kono N."/>
            <person name="Arakawa K."/>
        </authorList>
    </citation>
    <scope>NUCLEOTIDE SEQUENCE [LARGE SCALE GENOMIC DNA]</scope>
</reference>
<dbReference type="AlphaFoldDB" id="A0AAV4SCC9"/>
<gene>
    <name evidence="1" type="ORF">CDAR_609561</name>
</gene>
<name>A0AAV4SCC9_9ARAC</name>
<sequence>MPVLGEFYSPICSKAVPPLEVTNGAAYSATKENRLRRAWGKKSIVSGRKPTVLFFSPFYTLPLHFGATAKLVKHSPSTLLAEYLVQIIYLPHICMERNPPNMADVLRIANGE</sequence>
<keyword evidence="2" id="KW-1185">Reference proteome</keyword>
<proteinExistence type="predicted"/>
<accession>A0AAV4SCC9</accession>
<evidence type="ECO:0000313" key="2">
    <source>
        <dbReference type="Proteomes" id="UP001054837"/>
    </source>
</evidence>
<dbReference type="Proteomes" id="UP001054837">
    <property type="component" value="Unassembled WGS sequence"/>
</dbReference>